<comment type="caution">
    <text evidence="6">The sequence shown here is derived from an EMBL/GenBank/DDBJ whole genome shotgun (WGS) entry which is preliminary data.</text>
</comment>
<dbReference type="Pfam" id="PF01494">
    <property type="entry name" value="FAD_binding_3"/>
    <property type="match status" value="1"/>
</dbReference>
<evidence type="ECO:0000256" key="1">
    <source>
        <dbReference type="ARBA" id="ARBA00001974"/>
    </source>
</evidence>
<dbReference type="EMBL" id="BAAAHK010000013">
    <property type="protein sequence ID" value="GAA0950345.1"/>
    <property type="molecule type" value="Genomic_DNA"/>
</dbReference>
<sequence>MVGAGIGGVTAAVALEQCGWQVTVLERSAELGEVGAGISVWPGAAAVLEELGVEGVAKAARLGEAAGMRRWDGRWIVEAAELGIELPVMLHRAQLHQLITNRLGPAVTIHTGTTVTGLTQDAEGVTVAATRVGSGGAASGGAGAGGLGPGSAEYRAELVVAADGIRSGIRGLLAPEYQGPRYSGYTAYRGIAELEVEDSGGETWGRGQRFGFAKLIDGRIYWYATANREPGGADDDVKILFANWHEPIPALLAATPNVLRNDIYDLQTPLVPFVHGRVLLLGDAAHAMTPNMGRGACSAIEDAGALARVLRAGKDLTAYDAERRPATTKLVKRSHQIGVLGQLDSKFACTLRDAVLAMGGKTAGLLARRRKVEQSPV</sequence>
<evidence type="ECO:0000256" key="3">
    <source>
        <dbReference type="ARBA" id="ARBA00022827"/>
    </source>
</evidence>
<dbReference type="Gene3D" id="3.50.50.60">
    <property type="entry name" value="FAD/NAD(P)-binding domain"/>
    <property type="match status" value="1"/>
</dbReference>
<protein>
    <submittedName>
        <fullName evidence="6">FAD-dependent monooxygenase</fullName>
    </submittedName>
</protein>
<feature type="domain" description="FAD-binding" evidence="5">
    <location>
        <begin position="2"/>
        <end position="334"/>
    </location>
</feature>
<dbReference type="PRINTS" id="PR00420">
    <property type="entry name" value="RNGMNOXGNASE"/>
</dbReference>
<keyword evidence="3" id="KW-0274">FAD</keyword>
<organism evidence="6 7">
    <name type="scientific">Kribbella koreensis</name>
    <dbReference type="NCBI Taxonomy" id="57909"/>
    <lineage>
        <taxon>Bacteria</taxon>
        <taxon>Bacillati</taxon>
        <taxon>Actinomycetota</taxon>
        <taxon>Actinomycetes</taxon>
        <taxon>Propionibacteriales</taxon>
        <taxon>Kribbellaceae</taxon>
        <taxon>Kribbella</taxon>
    </lineage>
</organism>
<evidence type="ECO:0000256" key="2">
    <source>
        <dbReference type="ARBA" id="ARBA00022630"/>
    </source>
</evidence>
<evidence type="ECO:0000256" key="4">
    <source>
        <dbReference type="ARBA" id="ARBA00023002"/>
    </source>
</evidence>
<gene>
    <name evidence="6" type="ORF">GCM10009554_50120</name>
</gene>
<keyword evidence="2" id="KW-0285">Flavoprotein</keyword>
<evidence type="ECO:0000313" key="7">
    <source>
        <dbReference type="Proteomes" id="UP001500542"/>
    </source>
</evidence>
<dbReference type="PANTHER" id="PTHR46496:SF1">
    <property type="entry name" value="ZEAXANTHIN EPOXIDASE, CHLOROPLASTIC"/>
    <property type="match status" value="1"/>
</dbReference>
<accession>A0ABP4BFH7</accession>
<keyword evidence="7" id="KW-1185">Reference proteome</keyword>
<reference evidence="7" key="1">
    <citation type="journal article" date="2019" name="Int. J. Syst. Evol. Microbiol.">
        <title>The Global Catalogue of Microorganisms (GCM) 10K type strain sequencing project: providing services to taxonomists for standard genome sequencing and annotation.</title>
        <authorList>
            <consortium name="The Broad Institute Genomics Platform"/>
            <consortium name="The Broad Institute Genome Sequencing Center for Infectious Disease"/>
            <person name="Wu L."/>
            <person name="Ma J."/>
        </authorList>
    </citation>
    <scope>NUCLEOTIDE SEQUENCE [LARGE SCALE GENOMIC DNA]</scope>
    <source>
        <strain evidence="7">JCM 10977</strain>
    </source>
</reference>
<keyword evidence="4" id="KW-0560">Oxidoreductase</keyword>
<dbReference type="GO" id="GO:0004497">
    <property type="term" value="F:monooxygenase activity"/>
    <property type="evidence" value="ECO:0007669"/>
    <property type="project" value="UniProtKB-KW"/>
</dbReference>
<evidence type="ECO:0000259" key="5">
    <source>
        <dbReference type="Pfam" id="PF01494"/>
    </source>
</evidence>
<keyword evidence="6" id="KW-0503">Monooxygenase</keyword>
<evidence type="ECO:0000313" key="6">
    <source>
        <dbReference type="EMBL" id="GAA0950345.1"/>
    </source>
</evidence>
<dbReference type="Proteomes" id="UP001500542">
    <property type="component" value="Unassembled WGS sequence"/>
</dbReference>
<comment type="cofactor">
    <cofactor evidence="1">
        <name>FAD</name>
        <dbReference type="ChEBI" id="CHEBI:57692"/>
    </cofactor>
</comment>
<dbReference type="SUPFAM" id="SSF51905">
    <property type="entry name" value="FAD/NAD(P)-binding domain"/>
    <property type="match status" value="1"/>
</dbReference>
<dbReference type="InterPro" id="IPR036188">
    <property type="entry name" value="FAD/NAD-bd_sf"/>
</dbReference>
<proteinExistence type="predicted"/>
<dbReference type="InterPro" id="IPR002938">
    <property type="entry name" value="FAD-bd"/>
</dbReference>
<dbReference type="PANTHER" id="PTHR46496">
    <property type="match status" value="1"/>
</dbReference>
<name>A0ABP4BFH7_9ACTN</name>